<dbReference type="Proteomes" id="UP000197269">
    <property type="component" value="Unassembled WGS sequence"/>
</dbReference>
<dbReference type="EMBL" id="MXPU01000006">
    <property type="protein sequence ID" value="OWO94804.1"/>
    <property type="molecule type" value="Genomic_DNA"/>
</dbReference>
<dbReference type="AlphaFoldDB" id="A0A246DWR7"/>
<gene>
    <name evidence="1" type="ORF">B5E41_10265</name>
</gene>
<protein>
    <submittedName>
        <fullName evidence="1">Uncharacterized protein</fullName>
    </submittedName>
</protein>
<name>A0A246DWR7_9HYPH</name>
<proteinExistence type="predicted"/>
<accession>A0A246DWR7</accession>
<comment type="caution">
    <text evidence="1">The sequence shown here is derived from an EMBL/GenBank/DDBJ whole genome shotgun (WGS) entry which is preliminary data.</text>
</comment>
<evidence type="ECO:0000313" key="2">
    <source>
        <dbReference type="Proteomes" id="UP000197269"/>
    </source>
</evidence>
<evidence type="ECO:0000313" key="1">
    <source>
        <dbReference type="EMBL" id="OWO94804.1"/>
    </source>
</evidence>
<sequence length="230" mass="25521">MRWMVMRKLVVAIVLMLVGATALFAWVLSRDIFYVVDSYRYRLTVNFAIDGEPLSASGVVQQTIHRPPCILLEQTCGRVSIKGDAIPVLFPNGKMAFVLLQVVDGHRITTGEYPSHALPIDLASGKMSAPRDQEFKVGTDLLPNIVYFPDADDPSSMTIIDPEKIDQVGGPGAKYVDATVAATEAPITRAIGSYLPWVSTFKSHLDPAKVDFFRYVQMQNLVSYLRRDDL</sequence>
<organism evidence="1 2">
    <name type="scientific">Rhizobium esperanzae</name>
    <dbReference type="NCBI Taxonomy" id="1967781"/>
    <lineage>
        <taxon>Bacteria</taxon>
        <taxon>Pseudomonadati</taxon>
        <taxon>Pseudomonadota</taxon>
        <taxon>Alphaproteobacteria</taxon>
        <taxon>Hyphomicrobiales</taxon>
        <taxon>Rhizobiaceae</taxon>
        <taxon>Rhizobium/Agrobacterium group</taxon>
        <taxon>Rhizobium</taxon>
    </lineage>
</organism>
<reference evidence="1 2" key="1">
    <citation type="submission" date="2017-03" db="EMBL/GenBank/DDBJ databases">
        <title>Genome of strain Rhizobium sp. CNPSo 668.</title>
        <authorList>
            <person name="Ribeiro R."/>
        </authorList>
    </citation>
    <scope>NUCLEOTIDE SEQUENCE [LARGE SCALE GENOMIC DNA]</scope>
    <source>
        <strain evidence="1 2">CNPSo 668</strain>
    </source>
</reference>